<protein>
    <recommendedName>
        <fullName evidence="3">PLAT domain-containing protein</fullName>
    </recommendedName>
</protein>
<evidence type="ECO:0000313" key="1">
    <source>
        <dbReference type="EMBL" id="TKI44251.1"/>
    </source>
</evidence>
<evidence type="ECO:0000313" key="2">
    <source>
        <dbReference type="Proteomes" id="UP000308330"/>
    </source>
</evidence>
<sequence>MSTFSRSKSIKGAANAGGQGVFTLNVVGSNKSGSNYDVACTLDTEFFSGVNGTLRIQSIVNGSWYTHREYTGNIPLRNSAGNFNGDGRLNYTFTKLTDANRPKMRVQATVAGITWAIDPWDEGNM</sequence>
<comment type="caution">
    <text evidence="1">The sequence shown here is derived from an EMBL/GenBank/DDBJ whole genome shotgun (WGS) entry which is preliminary data.</text>
</comment>
<evidence type="ECO:0008006" key="3">
    <source>
        <dbReference type="Google" id="ProtNLM"/>
    </source>
</evidence>
<keyword evidence="2" id="KW-1185">Reference proteome</keyword>
<dbReference type="Proteomes" id="UP000308330">
    <property type="component" value="Unassembled WGS sequence"/>
</dbReference>
<organism evidence="1 2">
    <name type="scientific">Lysinibacillus tabacifolii</name>
    <dbReference type="NCBI Taxonomy" id="1173107"/>
    <lineage>
        <taxon>Bacteria</taxon>
        <taxon>Bacillati</taxon>
        <taxon>Bacillota</taxon>
        <taxon>Bacilli</taxon>
        <taxon>Bacillales</taxon>
        <taxon>Bacillaceae</taxon>
        <taxon>Lysinibacillus</taxon>
    </lineage>
</organism>
<reference evidence="1 2" key="1">
    <citation type="submission" date="2019-04" db="EMBL/GenBank/DDBJ databases">
        <title>Lysinibacillus genome sequencing.</title>
        <authorList>
            <person name="Dunlap C."/>
        </authorList>
    </citation>
    <scope>NUCLEOTIDE SEQUENCE [LARGE SCALE GENOMIC DNA]</scope>
    <source>
        <strain evidence="1 2">KCTC 33042</strain>
    </source>
</reference>
<accession>A0ABY2SRY6</accession>
<dbReference type="EMBL" id="SZPT01000014">
    <property type="protein sequence ID" value="TKI44251.1"/>
    <property type="molecule type" value="Genomic_DNA"/>
</dbReference>
<gene>
    <name evidence="1" type="ORF">FC748_21645</name>
</gene>
<proteinExistence type="predicted"/>
<dbReference type="RefSeq" id="WP_108031362.1">
    <property type="nucleotide sequence ID" value="NZ_PYUE01000014.1"/>
</dbReference>
<name>A0ABY2SRY6_9BACI</name>